<protein>
    <submittedName>
        <fullName evidence="2">DUF481 domain-containing protein</fullName>
    </submittedName>
</protein>
<evidence type="ECO:0000313" key="2">
    <source>
        <dbReference type="EMBL" id="MUH73638.1"/>
    </source>
</evidence>
<dbReference type="InterPro" id="IPR007433">
    <property type="entry name" value="DUF481"/>
</dbReference>
<sequence>MKKLLPLSMLTAAILAPSAFAEDEVKPLEVSAEAGVLITTGNTESSSYFGNVTVVQNLDEWKNTFTFDILKKENETENAAGDTVTETTDDRYTLSAQGDYKIGPKSALFVFGSYTNDEFGAYEKYSTVAAGYSFRALQKDNMYLDVNVGPGYTSAETQDGETEDGFVGRASGAFQWKVSKSATFVQNVSLEYADFNTRTITETALKTTLTDMMKMKVSYKTITNSDVAPGLDKTDTETAVTLVVNF</sequence>
<dbReference type="SUPFAM" id="SSF56935">
    <property type="entry name" value="Porins"/>
    <property type="match status" value="1"/>
</dbReference>
<feature type="chain" id="PRO_5027063581" evidence="1">
    <location>
        <begin position="22"/>
        <end position="246"/>
    </location>
</feature>
<dbReference type="Proteomes" id="UP000439994">
    <property type="component" value="Unassembled WGS sequence"/>
</dbReference>
<gene>
    <name evidence="2" type="ORF">GNP35_14780</name>
</gene>
<accession>A0A6N8FBH3</accession>
<organism evidence="2 3">
    <name type="scientific">Psychrosphaera haliotis</name>
    <dbReference type="NCBI Taxonomy" id="555083"/>
    <lineage>
        <taxon>Bacteria</taxon>
        <taxon>Pseudomonadati</taxon>
        <taxon>Pseudomonadota</taxon>
        <taxon>Gammaproteobacteria</taxon>
        <taxon>Alteromonadales</taxon>
        <taxon>Pseudoalteromonadaceae</taxon>
        <taxon>Psychrosphaera</taxon>
    </lineage>
</organism>
<dbReference type="AlphaFoldDB" id="A0A6N8FBH3"/>
<name>A0A6N8FBH3_9GAMM</name>
<feature type="signal peptide" evidence="1">
    <location>
        <begin position="1"/>
        <end position="21"/>
    </location>
</feature>
<evidence type="ECO:0000313" key="3">
    <source>
        <dbReference type="Proteomes" id="UP000439994"/>
    </source>
</evidence>
<keyword evidence="3" id="KW-1185">Reference proteome</keyword>
<keyword evidence="1" id="KW-0732">Signal</keyword>
<dbReference type="RefSeq" id="WP_155697045.1">
    <property type="nucleotide sequence ID" value="NZ_WOCD01000005.1"/>
</dbReference>
<comment type="caution">
    <text evidence="2">The sequence shown here is derived from an EMBL/GenBank/DDBJ whole genome shotgun (WGS) entry which is preliminary data.</text>
</comment>
<dbReference type="OrthoDB" id="5292716at2"/>
<reference evidence="2 3" key="1">
    <citation type="submission" date="2019-11" db="EMBL/GenBank/DDBJ databases">
        <title>P. haliotis isolates from Z. marina roots.</title>
        <authorList>
            <person name="Cohen M."/>
            <person name="Jospin G."/>
            <person name="Eisen J.A."/>
            <person name="Coil D.A."/>
        </authorList>
    </citation>
    <scope>NUCLEOTIDE SEQUENCE [LARGE SCALE GENOMIC DNA]</scope>
    <source>
        <strain evidence="2 3">UCD-MCMsp1aY</strain>
    </source>
</reference>
<dbReference type="Pfam" id="PF04338">
    <property type="entry name" value="DUF481"/>
    <property type="match status" value="1"/>
</dbReference>
<dbReference type="EMBL" id="WOCD01000005">
    <property type="protein sequence ID" value="MUH73638.1"/>
    <property type="molecule type" value="Genomic_DNA"/>
</dbReference>
<proteinExistence type="predicted"/>
<evidence type="ECO:0000256" key="1">
    <source>
        <dbReference type="SAM" id="SignalP"/>
    </source>
</evidence>